<dbReference type="RefSeq" id="WP_071905971.1">
    <property type="nucleotide sequence ID" value="NZ_LT607756.1"/>
</dbReference>
<dbReference type="AlphaFoldDB" id="A0A1D3KZW4"/>
<evidence type="ECO:0000256" key="4">
    <source>
        <dbReference type="PIRSR" id="PIRSR036979-1"/>
    </source>
</evidence>
<feature type="binding site" evidence="4">
    <location>
        <position position="146"/>
    </location>
    <ligand>
        <name>Mn(2+)</name>
        <dbReference type="ChEBI" id="CHEBI:29035"/>
        <label>1</label>
    </ligand>
</feature>
<dbReference type="PANTHER" id="PTHR11358">
    <property type="entry name" value="ARGINASE/AGMATINASE"/>
    <property type="match status" value="1"/>
</dbReference>
<comment type="similarity">
    <text evidence="1">Belongs to the arginase family. Agmatinase subfamily.</text>
</comment>
<dbReference type="OrthoDB" id="7186at2157"/>
<dbReference type="PROSITE" id="PS01053">
    <property type="entry name" value="ARGINASE_1"/>
    <property type="match status" value="1"/>
</dbReference>
<dbReference type="Proteomes" id="UP000094707">
    <property type="component" value="Chromosome I"/>
</dbReference>
<evidence type="ECO:0000313" key="7">
    <source>
        <dbReference type="Proteomes" id="UP000094707"/>
    </source>
</evidence>
<gene>
    <name evidence="6" type="ORF">MCBB_0326</name>
</gene>
<dbReference type="SUPFAM" id="SSF52768">
    <property type="entry name" value="Arginase/deacetylase"/>
    <property type="match status" value="1"/>
</dbReference>
<keyword evidence="3 5" id="KW-0378">Hydrolase</keyword>
<evidence type="ECO:0000256" key="3">
    <source>
        <dbReference type="ARBA" id="ARBA00022801"/>
    </source>
</evidence>
<dbReference type="InterPro" id="IPR020855">
    <property type="entry name" value="Ureohydrolase_Mn_BS"/>
</dbReference>
<evidence type="ECO:0000256" key="1">
    <source>
        <dbReference type="ARBA" id="ARBA00009227"/>
    </source>
</evidence>
<dbReference type="Pfam" id="PF00491">
    <property type="entry name" value="Arginase"/>
    <property type="match status" value="1"/>
</dbReference>
<name>A0A1D3KZW4_9EURY</name>
<keyword evidence="7" id="KW-1185">Reference proteome</keyword>
<dbReference type="PANTHER" id="PTHR11358:SF26">
    <property type="entry name" value="GUANIDINO ACID HYDROLASE, MITOCHONDRIAL"/>
    <property type="match status" value="1"/>
</dbReference>
<reference evidence="6 7" key="1">
    <citation type="submission" date="2016-08" db="EMBL/GenBank/DDBJ databases">
        <authorList>
            <person name="Seilhamer J.J."/>
        </authorList>
    </citation>
    <scope>NUCLEOTIDE SEQUENCE [LARGE SCALE GENOMIC DNA]</scope>
    <source>
        <strain evidence="6">Buetzberg</strain>
    </source>
</reference>
<evidence type="ECO:0000313" key="6">
    <source>
        <dbReference type="EMBL" id="SCG84907.1"/>
    </source>
</evidence>
<dbReference type="InterPro" id="IPR006035">
    <property type="entry name" value="Ureohydrolase"/>
</dbReference>
<dbReference type="GeneID" id="30411189"/>
<feature type="binding site" evidence="4">
    <location>
        <position position="225"/>
    </location>
    <ligand>
        <name>Mn(2+)</name>
        <dbReference type="ChEBI" id="CHEBI:29035"/>
        <label>1</label>
    </ligand>
</feature>
<organism evidence="6 7">
    <name type="scientific">Methanobacterium congolense</name>
    <dbReference type="NCBI Taxonomy" id="118062"/>
    <lineage>
        <taxon>Archaea</taxon>
        <taxon>Methanobacteriati</taxon>
        <taxon>Methanobacteriota</taxon>
        <taxon>Methanomada group</taxon>
        <taxon>Methanobacteria</taxon>
        <taxon>Methanobacteriales</taxon>
        <taxon>Methanobacteriaceae</taxon>
        <taxon>Methanobacterium</taxon>
    </lineage>
</organism>
<dbReference type="PROSITE" id="PS51409">
    <property type="entry name" value="ARGINASE_2"/>
    <property type="match status" value="1"/>
</dbReference>
<dbReference type="CDD" id="cd11593">
    <property type="entry name" value="Agmatinase-like_2"/>
    <property type="match status" value="1"/>
</dbReference>
<dbReference type="Gene3D" id="3.40.800.10">
    <property type="entry name" value="Ureohydrolase domain"/>
    <property type="match status" value="1"/>
</dbReference>
<dbReference type="GO" id="GO:0046872">
    <property type="term" value="F:metal ion binding"/>
    <property type="evidence" value="ECO:0007669"/>
    <property type="project" value="UniProtKB-KW"/>
</dbReference>
<feature type="binding site" evidence="4">
    <location>
        <position position="227"/>
    </location>
    <ligand>
        <name>Mn(2+)</name>
        <dbReference type="ChEBI" id="CHEBI:29035"/>
        <label>1</label>
    </ligand>
</feature>
<dbReference type="GO" id="GO:0033389">
    <property type="term" value="P:putrescine biosynthetic process from arginine, via agmatine"/>
    <property type="evidence" value="ECO:0007669"/>
    <property type="project" value="TreeGrafter"/>
</dbReference>
<dbReference type="InterPro" id="IPR023696">
    <property type="entry name" value="Ureohydrolase_dom_sf"/>
</dbReference>
<dbReference type="STRING" id="118062.MCBB_0326"/>
<dbReference type="PIRSF" id="PIRSF036979">
    <property type="entry name" value="Arginase"/>
    <property type="match status" value="1"/>
</dbReference>
<dbReference type="KEGG" id="mcub:MCBB_0326"/>
<keyword evidence="2 4" id="KW-0479">Metal-binding</keyword>
<dbReference type="NCBIfam" id="TIGR01230">
    <property type="entry name" value="agmatinase"/>
    <property type="match status" value="1"/>
</dbReference>
<dbReference type="PATRIC" id="fig|129848.4.peg.330"/>
<feature type="binding site" evidence="4">
    <location>
        <position position="144"/>
    </location>
    <ligand>
        <name>Mn(2+)</name>
        <dbReference type="ChEBI" id="CHEBI:29035"/>
        <label>1</label>
    </ligand>
</feature>
<feature type="binding site" evidence="4">
    <location>
        <position position="121"/>
    </location>
    <ligand>
        <name>Mn(2+)</name>
        <dbReference type="ChEBI" id="CHEBI:29035"/>
        <label>1</label>
    </ligand>
</feature>
<protein>
    <submittedName>
        <fullName evidence="6">Putative 32,2 kDa protein in hmfB 3'region</fullName>
    </submittedName>
</protein>
<dbReference type="InterPro" id="IPR005925">
    <property type="entry name" value="Agmatinase-rel"/>
</dbReference>
<keyword evidence="4" id="KW-0464">Manganese</keyword>
<dbReference type="EMBL" id="LT607756">
    <property type="protein sequence ID" value="SCG84907.1"/>
    <property type="molecule type" value="Genomic_DNA"/>
</dbReference>
<evidence type="ECO:0000256" key="5">
    <source>
        <dbReference type="RuleBase" id="RU003684"/>
    </source>
</evidence>
<evidence type="ECO:0000256" key="2">
    <source>
        <dbReference type="ARBA" id="ARBA00022723"/>
    </source>
</evidence>
<proteinExistence type="inferred from homology"/>
<feature type="binding site" evidence="4">
    <location>
        <position position="142"/>
    </location>
    <ligand>
        <name>Mn(2+)</name>
        <dbReference type="ChEBI" id="CHEBI:29035"/>
        <label>1</label>
    </ligand>
</feature>
<dbReference type="GO" id="GO:0008783">
    <property type="term" value="F:agmatinase activity"/>
    <property type="evidence" value="ECO:0007669"/>
    <property type="project" value="TreeGrafter"/>
</dbReference>
<sequence>MFFYTESPLKFAFAREANDFNELESRDDPDKPVFGVVGVPFDGTTTYKPGARYGPRSVREASYNFERYNFILNKNLDATVYDLGDVEVTHGNFKKTSKNVESTISEILDMNMVPLTIGGEHSISYSVLKAFETEDLTVIHFDAHCDLIDRYMDEKYSHATVMRRIFDLNPKEIIQIGVRSASEEEAILASEEGIKQFKTHDVKENISAVEDLMGSIEGPVYVSLDLDVLDPAYAPSVGTPAPCGLNPHELERLIFSLKGCEVVGFDLVEVSSTQMGDITSINGAKSIYDFLCLY</sequence>
<comment type="cofactor">
    <cofactor evidence="4">
        <name>Mn(2+)</name>
        <dbReference type="ChEBI" id="CHEBI:29035"/>
    </cofactor>
    <text evidence="4">Binds 2 manganese ions per subunit.</text>
</comment>
<accession>A0A1D3KZW4</accession>